<feature type="region of interest" description="Disordered" evidence="1">
    <location>
        <begin position="850"/>
        <end position="895"/>
    </location>
</feature>
<dbReference type="Proteomes" id="UP000747110">
    <property type="component" value="Unassembled WGS sequence"/>
</dbReference>
<dbReference type="SUPFAM" id="SSF50978">
    <property type="entry name" value="WD40 repeat-like"/>
    <property type="match status" value="1"/>
</dbReference>
<protein>
    <submittedName>
        <fullName evidence="2">Uncharacterized protein</fullName>
    </submittedName>
</protein>
<name>A0A8J4CP52_9CHLO</name>
<evidence type="ECO:0000313" key="3">
    <source>
        <dbReference type="Proteomes" id="UP000747110"/>
    </source>
</evidence>
<sequence>TATAPGPSPALAGRGHGPESWGGSVIAGGATESSTPAPLASGIASPAAAGWTLAMGEVRRGSPEGASITARPPLRYPGLMLHRTYSAVTTMGEISAFGSTERAAAAISSTGTSGPKQTSTSFANAVEAVTAAAAGFTQTPGDQALSYTGFEAAAATAGLRPAQPISRVLERSEDGIGGVGCRSWPWLGVSLYQQHALPRQGSGHTAAAATAALPAAVNGGGGSSSLCVERLQTGPPVTDEAAGRLYHRSLSAPAASPQLPAPRQGLPLPSVDTQQLLRPLQQQQEQQLRHPSQQPFHHRRQQPQVPQPLHRLSREWSAGSGASVAVTTRDRQRRGAIRIQPDWPAAEVDQLMSAGQGAVDRRRAPEPRCTQPPPSLPQPQQQYAKQQHLTQPGLIGRGYAEPLPLPLLLPQQQELWQAMGLQPLSGQAAEQDPQYFADSRGGCTSVPGDLSSPSVMNAAQWDVGGYKGPIWRRLWSGGSGAMRTLLNRLQGQMAGLWSRGKDGILKGWGSDPWGGDETNDYCGADTAAAAAVPVQSASDSEAMVSARDGCSDSESGGISGSCQSGKGSTDGDSIACGDDGAGGRGWMGSKWEVGRTAESLSPATRQGPSSASLNQAKVGNRPRAGGALSGCRAASGGVDETTTGGAHAASIGGRWWRRMAAYRSHPSFLRAEDVGTAPARNLVPDLQNPVRGKDREVGWQKPGYRRADDGGSGGDDASWQRPPPGPLELPLELPLPLQWLTADQLADCGLSARDEAQAAERQRQRVWRWLRGVPPPACRDLLTLLRCTTLAPETRPTATAAPLTSSSMATRRGRGLAAAPLRCISVGSHLPHRITALAVLPPPPGPPALAYSLPQFPADPPSSGDGAPISAPTGEGNAAVADGIPPAPSPPTRGSFAILVTRDHPGHVLVEELPSAAAAATVRSPSVVSEQDQSQPTDAGTGRGGRCWMVPAVRGRVTVVAACPRGGSLAVGTSAGLVFVWRCFPAESLRALQDLREMEAREQPSAAAVGAAAAGMGPAVQGRPWRPGSGYGYPQRRGSSEAAAPMLEWQLCGRLGWSEEAEIGGGGGGGGGGGNDADCGVTAVAYDGTGATLFAACRGVVAGWKLRHFEQPERIPSVVTAAFLILTPDDYGVMANHCNTRSDGAASSSSWFGRRGSCGGGGGAGRRSEDDTLGSAHSAMPFTTNHNHTPDVILCNSSGVRFSSSGGGSGDLPPALDLGPSPWGSHALEEEEEAAVSVAASAPLCDGAVTARLPITSSGSLSLPLPSSAATASAAVFTAAAPAMASYGPPSNLTSSPLRNTASALSFRFSSAPSDLPSLPSSAPLPCWAGKHSLLNTASARNYPTVCCLAASPSGAHLALALSDGAVHLALHADCPCRTVCVRLLPPSPQSVLAGAG</sequence>
<feature type="region of interest" description="Disordered" evidence="1">
    <location>
        <begin position="1"/>
        <end position="41"/>
    </location>
</feature>
<dbReference type="OrthoDB" id="552378at2759"/>
<feature type="region of interest" description="Disordered" evidence="1">
    <location>
        <begin position="532"/>
        <end position="581"/>
    </location>
</feature>
<feature type="region of interest" description="Disordered" evidence="1">
    <location>
        <begin position="354"/>
        <end position="389"/>
    </location>
</feature>
<dbReference type="InterPro" id="IPR036322">
    <property type="entry name" value="WD40_repeat_dom_sf"/>
</dbReference>
<feature type="compositionally biased region" description="Polar residues" evidence="1">
    <location>
        <begin position="552"/>
        <end position="571"/>
    </location>
</feature>
<feature type="compositionally biased region" description="Low complexity" evidence="1">
    <location>
        <begin position="378"/>
        <end position="387"/>
    </location>
</feature>
<feature type="region of interest" description="Disordered" evidence="1">
    <location>
        <begin position="921"/>
        <end position="943"/>
    </location>
</feature>
<keyword evidence="3" id="KW-1185">Reference proteome</keyword>
<feature type="non-terminal residue" evidence="2">
    <location>
        <position position="1"/>
    </location>
</feature>
<proteinExistence type="predicted"/>
<feature type="non-terminal residue" evidence="2">
    <location>
        <position position="1397"/>
    </location>
</feature>
<feature type="compositionally biased region" description="Low complexity" evidence="1">
    <location>
        <begin position="280"/>
        <end position="295"/>
    </location>
</feature>
<dbReference type="EMBL" id="BNCP01000027">
    <property type="protein sequence ID" value="GIL83793.1"/>
    <property type="molecule type" value="Genomic_DNA"/>
</dbReference>
<feature type="region of interest" description="Disordered" evidence="1">
    <location>
        <begin position="280"/>
        <end position="342"/>
    </location>
</feature>
<gene>
    <name evidence="2" type="ORF">Vretifemale_12486</name>
</gene>
<organism evidence="2 3">
    <name type="scientific">Volvox reticuliferus</name>
    <dbReference type="NCBI Taxonomy" id="1737510"/>
    <lineage>
        <taxon>Eukaryota</taxon>
        <taxon>Viridiplantae</taxon>
        <taxon>Chlorophyta</taxon>
        <taxon>core chlorophytes</taxon>
        <taxon>Chlorophyceae</taxon>
        <taxon>CS clade</taxon>
        <taxon>Chlamydomonadales</taxon>
        <taxon>Volvocaceae</taxon>
        <taxon>Volvox</taxon>
    </lineage>
</organism>
<evidence type="ECO:0000313" key="2">
    <source>
        <dbReference type="EMBL" id="GIL83793.1"/>
    </source>
</evidence>
<feature type="region of interest" description="Disordered" evidence="1">
    <location>
        <begin position="680"/>
        <end position="727"/>
    </location>
</feature>
<feature type="compositionally biased region" description="Polar residues" evidence="1">
    <location>
        <begin position="923"/>
        <end position="938"/>
    </location>
</feature>
<accession>A0A8J4CP52</accession>
<evidence type="ECO:0000256" key="1">
    <source>
        <dbReference type="SAM" id="MobiDB-lite"/>
    </source>
</evidence>
<comment type="caution">
    <text evidence="2">The sequence shown here is derived from an EMBL/GenBank/DDBJ whole genome shotgun (WGS) entry which is preliminary data.</text>
</comment>
<feature type="region of interest" description="Disordered" evidence="1">
    <location>
        <begin position="1157"/>
        <end position="1184"/>
    </location>
</feature>
<feature type="region of interest" description="Disordered" evidence="1">
    <location>
        <begin position="595"/>
        <end position="647"/>
    </location>
</feature>
<reference evidence="2" key="1">
    <citation type="journal article" date="2021" name="Proc. Natl. Acad. Sci. U.S.A.">
        <title>Three genomes in the algal genus Volvox reveal the fate of a haploid sex-determining region after a transition to homothallism.</title>
        <authorList>
            <person name="Yamamoto K."/>
            <person name="Hamaji T."/>
            <person name="Kawai-Toyooka H."/>
            <person name="Matsuzaki R."/>
            <person name="Takahashi F."/>
            <person name="Nishimura Y."/>
            <person name="Kawachi M."/>
            <person name="Noguchi H."/>
            <person name="Minakuchi Y."/>
            <person name="Umen J.G."/>
            <person name="Toyoda A."/>
            <person name="Nozaki H."/>
        </authorList>
    </citation>
    <scope>NUCLEOTIDE SEQUENCE</scope>
    <source>
        <strain evidence="2">NIES-3786</strain>
    </source>
</reference>
<feature type="compositionally biased region" description="Polar residues" evidence="1">
    <location>
        <begin position="598"/>
        <end position="617"/>
    </location>
</feature>